<proteinExistence type="predicted"/>
<dbReference type="PANTHER" id="PTHR14226">
    <property type="entry name" value="NEUROPATHY TARGET ESTERASE/SWISS CHEESE D.MELANOGASTER"/>
    <property type="match status" value="1"/>
</dbReference>
<dbReference type="Pfam" id="PF01734">
    <property type="entry name" value="Patatin"/>
    <property type="match status" value="1"/>
</dbReference>
<evidence type="ECO:0000256" key="2">
    <source>
        <dbReference type="ARBA" id="ARBA00022963"/>
    </source>
</evidence>
<sequence length="124" mass="13530">MNLKKPKTALVLGSGAAMGLAHIGAIKAIQEKGIRVDMITGTSMGALVGATYARYGRIKEIEDIALNMDWRKALHLIDPNLLLLHRGLIHGQKVEKFFAAIIGHVKFRDLQIQLAVIATDIYTG</sequence>
<evidence type="ECO:0000259" key="4">
    <source>
        <dbReference type="PROSITE" id="PS51635"/>
    </source>
</evidence>
<accession>X0TUP9</accession>
<keyword evidence="2" id="KW-0442">Lipid degradation</keyword>
<dbReference type="InterPro" id="IPR002641">
    <property type="entry name" value="PNPLA_dom"/>
</dbReference>
<organism evidence="5">
    <name type="scientific">marine sediment metagenome</name>
    <dbReference type="NCBI Taxonomy" id="412755"/>
    <lineage>
        <taxon>unclassified sequences</taxon>
        <taxon>metagenomes</taxon>
        <taxon>ecological metagenomes</taxon>
    </lineage>
</organism>
<dbReference type="Gene3D" id="3.40.1090.10">
    <property type="entry name" value="Cytosolic phospholipase A2 catalytic domain"/>
    <property type="match status" value="1"/>
</dbReference>
<feature type="non-terminal residue" evidence="5">
    <location>
        <position position="124"/>
    </location>
</feature>
<dbReference type="SUPFAM" id="SSF52151">
    <property type="entry name" value="FabD/lysophospholipase-like"/>
    <property type="match status" value="1"/>
</dbReference>
<dbReference type="AlphaFoldDB" id="X0TUP9"/>
<comment type="caution">
    <text evidence="5">The sequence shown here is derived from an EMBL/GenBank/DDBJ whole genome shotgun (WGS) entry which is preliminary data.</text>
</comment>
<keyword evidence="3" id="KW-0443">Lipid metabolism</keyword>
<dbReference type="InterPro" id="IPR050301">
    <property type="entry name" value="NTE"/>
</dbReference>
<dbReference type="InterPro" id="IPR016035">
    <property type="entry name" value="Acyl_Trfase/lysoPLipase"/>
</dbReference>
<gene>
    <name evidence="5" type="ORF">S01H1_03747</name>
</gene>
<evidence type="ECO:0000313" key="5">
    <source>
        <dbReference type="EMBL" id="GAF79850.1"/>
    </source>
</evidence>
<evidence type="ECO:0000256" key="3">
    <source>
        <dbReference type="ARBA" id="ARBA00023098"/>
    </source>
</evidence>
<keyword evidence="1" id="KW-0378">Hydrolase</keyword>
<feature type="domain" description="PNPLA" evidence="4">
    <location>
        <begin position="10"/>
        <end position="124"/>
    </location>
</feature>
<evidence type="ECO:0000256" key="1">
    <source>
        <dbReference type="ARBA" id="ARBA00022801"/>
    </source>
</evidence>
<protein>
    <recommendedName>
        <fullName evidence="4">PNPLA domain-containing protein</fullName>
    </recommendedName>
</protein>
<dbReference type="PANTHER" id="PTHR14226:SF76">
    <property type="entry name" value="NTE FAMILY PROTEIN RSSA"/>
    <property type="match status" value="1"/>
</dbReference>
<name>X0TUP9_9ZZZZ</name>
<dbReference type="EMBL" id="BARS01002018">
    <property type="protein sequence ID" value="GAF79850.1"/>
    <property type="molecule type" value="Genomic_DNA"/>
</dbReference>
<dbReference type="GO" id="GO:0016042">
    <property type="term" value="P:lipid catabolic process"/>
    <property type="evidence" value="ECO:0007669"/>
    <property type="project" value="UniProtKB-KW"/>
</dbReference>
<reference evidence="5" key="1">
    <citation type="journal article" date="2014" name="Front. Microbiol.">
        <title>High frequency of phylogenetically diverse reductive dehalogenase-homologous genes in deep subseafloor sedimentary metagenomes.</title>
        <authorList>
            <person name="Kawai M."/>
            <person name="Futagami T."/>
            <person name="Toyoda A."/>
            <person name="Takaki Y."/>
            <person name="Nishi S."/>
            <person name="Hori S."/>
            <person name="Arai W."/>
            <person name="Tsubouchi T."/>
            <person name="Morono Y."/>
            <person name="Uchiyama I."/>
            <person name="Ito T."/>
            <person name="Fujiyama A."/>
            <person name="Inagaki F."/>
            <person name="Takami H."/>
        </authorList>
    </citation>
    <scope>NUCLEOTIDE SEQUENCE</scope>
    <source>
        <strain evidence="5">Expedition CK06-06</strain>
    </source>
</reference>
<dbReference type="GO" id="GO:0016787">
    <property type="term" value="F:hydrolase activity"/>
    <property type="evidence" value="ECO:0007669"/>
    <property type="project" value="UniProtKB-KW"/>
</dbReference>
<dbReference type="PROSITE" id="PS51635">
    <property type="entry name" value="PNPLA"/>
    <property type="match status" value="1"/>
</dbReference>